<protein>
    <submittedName>
        <fullName evidence="6">Glycoside hydrolase family 43 protein</fullName>
    </submittedName>
</protein>
<dbReference type="InterPro" id="IPR051795">
    <property type="entry name" value="Glycosyl_Hydrlase_43"/>
</dbReference>
<comment type="similarity">
    <text evidence="1 4">Belongs to the glycosyl hydrolase 43 family.</text>
</comment>
<reference evidence="7" key="1">
    <citation type="journal article" date="2019" name="Int. J. Syst. Evol. Microbiol.">
        <title>The Global Catalogue of Microorganisms (GCM) 10K type strain sequencing project: providing services to taxonomists for standard genome sequencing and annotation.</title>
        <authorList>
            <consortium name="The Broad Institute Genomics Platform"/>
            <consortium name="The Broad Institute Genome Sequencing Center for Infectious Disease"/>
            <person name="Wu L."/>
            <person name="Ma J."/>
        </authorList>
    </citation>
    <scope>NUCLEOTIDE SEQUENCE [LARGE SCALE GENOMIC DNA]</scope>
    <source>
        <strain evidence="7">NCAIM B.02333</strain>
    </source>
</reference>
<keyword evidence="2 4" id="KW-0378">Hydrolase</keyword>
<sequence length="495" mass="51484">MRLPTRPVVPGTHPDPSVCRADGSYWLACSSFGYAPGVPLFRSDDLVAWEQVGHVLDRPSQLRLDGAGTSGGVYAPTLRHHAGRCWLVTTDVSGGPGQLLVTAGHPAGPWSDPVTIPDAPGIDPDLAWDDDGTCYLTWCAYGPGGHEGIVQAVLDPATGRLLTPPARLWQGTGGQVPEAPHLYRVGAWWYLLLAEGGTERGHAAVVARSASPSGPFEADPGNPFLTARGTGSPVQSTGHADLVARPDASWAVLWLGTRPRGSTPGWHVLGRETFASEVVWEDGWPRLGAPLEPAAVPAVTEDLAGPVLPPSWVALGRHPAEVLHHDGGAWVLRGPARDDPGAGPVFAGRRQDRTTVRARAVLDAGDGAGGLELRVDPAHAVRLEVDGGLVRAVALVGTLRAVLGEATAVPGTVLELRTAPARHDQSAGPRGGPDEVVASVLGPDGPGSPVELGRLDGRYLSTEVAGGFTGRMVGVVALRGDVVVRAFSYSGDAET</sequence>
<name>A0ABV7WF46_9MICO</name>
<dbReference type="EMBL" id="JBHRWW010000003">
    <property type="protein sequence ID" value="MFC3688075.1"/>
    <property type="molecule type" value="Genomic_DNA"/>
</dbReference>
<dbReference type="Proteomes" id="UP001595685">
    <property type="component" value="Unassembled WGS sequence"/>
</dbReference>
<organism evidence="6 7">
    <name type="scientific">Aquipuribacter hungaricus</name>
    <dbReference type="NCBI Taxonomy" id="545624"/>
    <lineage>
        <taxon>Bacteria</taxon>
        <taxon>Bacillati</taxon>
        <taxon>Actinomycetota</taxon>
        <taxon>Actinomycetes</taxon>
        <taxon>Micrococcales</taxon>
        <taxon>Intrasporangiaceae</taxon>
        <taxon>Aquipuribacter</taxon>
    </lineage>
</organism>
<dbReference type="InterPro" id="IPR006710">
    <property type="entry name" value="Glyco_hydro_43"/>
</dbReference>
<dbReference type="SUPFAM" id="SSF49899">
    <property type="entry name" value="Concanavalin A-like lectins/glucanases"/>
    <property type="match status" value="1"/>
</dbReference>
<dbReference type="Gene3D" id="2.115.10.20">
    <property type="entry name" value="Glycosyl hydrolase domain, family 43"/>
    <property type="match status" value="1"/>
</dbReference>
<proteinExistence type="inferred from homology"/>
<evidence type="ECO:0000313" key="6">
    <source>
        <dbReference type="EMBL" id="MFC3688075.1"/>
    </source>
</evidence>
<evidence type="ECO:0000256" key="3">
    <source>
        <dbReference type="ARBA" id="ARBA00023295"/>
    </source>
</evidence>
<dbReference type="Gene3D" id="2.60.120.200">
    <property type="match status" value="1"/>
</dbReference>
<dbReference type="CDD" id="cd18617">
    <property type="entry name" value="GH43_XynB-like"/>
    <property type="match status" value="1"/>
</dbReference>
<accession>A0ABV7WF46</accession>
<dbReference type="PANTHER" id="PTHR42812:SF12">
    <property type="entry name" value="BETA-XYLOSIDASE-RELATED"/>
    <property type="match status" value="1"/>
</dbReference>
<evidence type="ECO:0000256" key="5">
    <source>
        <dbReference type="SAM" id="MobiDB-lite"/>
    </source>
</evidence>
<feature type="region of interest" description="Disordered" evidence="5">
    <location>
        <begin position="420"/>
        <end position="448"/>
    </location>
</feature>
<dbReference type="RefSeq" id="WP_340291677.1">
    <property type="nucleotide sequence ID" value="NZ_JBBEOI010000046.1"/>
</dbReference>
<gene>
    <name evidence="6" type="ORF">ACFOLH_06950</name>
</gene>
<dbReference type="InterPro" id="IPR013320">
    <property type="entry name" value="ConA-like_dom_sf"/>
</dbReference>
<evidence type="ECO:0000313" key="7">
    <source>
        <dbReference type="Proteomes" id="UP001595685"/>
    </source>
</evidence>
<dbReference type="InterPro" id="IPR023296">
    <property type="entry name" value="Glyco_hydro_beta-prop_sf"/>
</dbReference>
<evidence type="ECO:0000256" key="1">
    <source>
        <dbReference type="ARBA" id="ARBA00009865"/>
    </source>
</evidence>
<dbReference type="GO" id="GO:0016787">
    <property type="term" value="F:hydrolase activity"/>
    <property type="evidence" value="ECO:0007669"/>
    <property type="project" value="UniProtKB-KW"/>
</dbReference>
<dbReference type="PANTHER" id="PTHR42812">
    <property type="entry name" value="BETA-XYLOSIDASE"/>
    <property type="match status" value="1"/>
</dbReference>
<dbReference type="SUPFAM" id="SSF75005">
    <property type="entry name" value="Arabinanase/levansucrase/invertase"/>
    <property type="match status" value="1"/>
</dbReference>
<evidence type="ECO:0000256" key="4">
    <source>
        <dbReference type="RuleBase" id="RU361187"/>
    </source>
</evidence>
<evidence type="ECO:0000256" key="2">
    <source>
        <dbReference type="ARBA" id="ARBA00022801"/>
    </source>
</evidence>
<dbReference type="Pfam" id="PF04616">
    <property type="entry name" value="Glyco_hydro_43"/>
    <property type="match status" value="1"/>
</dbReference>
<comment type="caution">
    <text evidence="6">The sequence shown here is derived from an EMBL/GenBank/DDBJ whole genome shotgun (WGS) entry which is preliminary data.</text>
</comment>
<keyword evidence="3 4" id="KW-0326">Glycosidase</keyword>
<keyword evidence="7" id="KW-1185">Reference proteome</keyword>